<evidence type="ECO:0000256" key="1">
    <source>
        <dbReference type="SAM" id="MobiDB-lite"/>
    </source>
</evidence>
<dbReference type="GO" id="GO:0003677">
    <property type="term" value="F:DNA binding"/>
    <property type="evidence" value="ECO:0007669"/>
    <property type="project" value="InterPro"/>
</dbReference>
<comment type="caution">
    <text evidence="2">The sequence shown here is derived from an EMBL/GenBank/DDBJ whole genome shotgun (WGS) entry which is preliminary data.</text>
</comment>
<evidence type="ECO:0000313" key="2">
    <source>
        <dbReference type="EMBL" id="OLP93784.1"/>
    </source>
</evidence>
<dbReference type="Proteomes" id="UP000186817">
    <property type="component" value="Unassembled WGS sequence"/>
</dbReference>
<sequence>MASLPRSAIWLQASHGVEDEIQACQEILDKMLRPPGSCQHIGTMRTDSAFMVSALKKEQATESFFLFSRWYGGVPLSNLGPCSRGHRLEEIAFSIDQKLHPDSTFRLQGRGQNRACADWLRDDTRVEFKSSTLRWDSSRQSWRVQFRQIKFGPLGADEEARAKMAAGMQMQQDSDLQKMQEQQAQKQEMEVSFVGLEEGFDKALERLSRIGLVKPEKKEQEKITDGQLSQLMEKM</sequence>
<dbReference type="EMBL" id="LSRX01000569">
    <property type="protein sequence ID" value="OLP93784.1"/>
    <property type="molecule type" value="Genomic_DNA"/>
</dbReference>
<feature type="compositionally biased region" description="Polar residues" evidence="1">
    <location>
        <begin position="226"/>
        <end position="235"/>
    </location>
</feature>
<gene>
    <name evidence="2" type="ORF">AK812_SmicGene24273</name>
</gene>
<feature type="region of interest" description="Disordered" evidence="1">
    <location>
        <begin position="216"/>
        <end position="235"/>
    </location>
</feature>
<organism evidence="2 3">
    <name type="scientific">Symbiodinium microadriaticum</name>
    <name type="common">Dinoflagellate</name>
    <name type="synonym">Zooxanthella microadriatica</name>
    <dbReference type="NCBI Taxonomy" id="2951"/>
    <lineage>
        <taxon>Eukaryota</taxon>
        <taxon>Sar</taxon>
        <taxon>Alveolata</taxon>
        <taxon>Dinophyceae</taxon>
        <taxon>Suessiales</taxon>
        <taxon>Symbiodiniaceae</taxon>
        <taxon>Symbiodinium</taxon>
    </lineage>
</organism>
<name>A0A1Q9DF06_SYMMI</name>
<evidence type="ECO:0000313" key="3">
    <source>
        <dbReference type="Proteomes" id="UP000186817"/>
    </source>
</evidence>
<dbReference type="OrthoDB" id="10474706at2759"/>
<protein>
    <submittedName>
        <fullName evidence="2">Uncharacterized protein</fullName>
    </submittedName>
</protein>
<accession>A0A1Q9DF06</accession>
<proteinExistence type="predicted"/>
<keyword evidence="3" id="KW-1185">Reference proteome</keyword>
<dbReference type="InterPro" id="IPR036883">
    <property type="entry name" value="PDCD5-like_sf"/>
</dbReference>
<dbReference type="SUPFAM" id="SSF46950">
    <property type="entry name" value="Double-stranded DNA-binding domain"/>
    <property type="match status" value="1"/>
</dbReference>
<dbReference type="AlphaFoldDB" id="A0A1Q9DF06"/>
<reference evidence="2 3" key="1">
    <citation type="submission" date="2016-02" db="EMBL/GenBank/DDBJ databases">
        <title>Genome analysis of coral dinoflagellate symbionts highlights evolutionary adaptations to a symbiotic lifestyle.</title>
        <authorList>
            <person name="Aranda M."/>
            <person name="Li Y."/>
            <person name="Liew Y.J."/>
            <person name="Baumgarten S."/>
            <person name="Simakov O."/>
            <person name="Wilson M."/>
            <person name="Piel J."/>
            <person name="Ashoor H."/>
            <person name="Bougouffa S."/>
            <person name="Bajic V.B."/>
            <person name="Ryu T."/>
            <person name="Ravasi T."/>
            <person name="Bayer T."/>
            <person name="Micklem G."/>
            <person name="Kim H."/>
            <person name="Bhak J."/>
            <person name="Lajeunesse T.C."/>
            <person name="Voolstra C.R."/>
        </authorList>
    </citation>
    <scope>NUCLEOTIDE SEQUENCE [LARGE SCALE GENOMIC DNA]</scope>
    <source>
        <strain evidence="2 3">CCMP2467</strain>
    </source>
</reference>